<proteinExistence type="predicted"/>
<reference evidence="1" key="1">
    <citation type="submission" date="2022-04" db="EMBL/GenBank/DDBJ databases">
        <title>Genome of the entomopathogenic fungus Entomophthora muscae.</title>
        <authorList>
            <person name="Elya C."/>
            <person name="Lovett B.R."/>
            <person name="Lee E."/>
            <person name="Macias A.M."/>
            <person name="Hajek A.E."/>
            <person name="De Bivort B.L."/>
            <person name="Kasson M.T."/>
            <person name="De Fine Licht H.H."/>
            <person name="Stajich J.E."/>
        </authorList>
    </citation>
    <scope>NUCLEOTIDE SEQUENCE</scope>
    <source>
        <strain evidence="1">Berkeley</strain>
    </source>
</reference>
<sequence length="111" mass="11992">MNMFFLFLLPLNLVLANETKPTAAFDMNSAVNITSFISGLTATDDGSIVAIISGNSHLFQDILSGVMYKATNEARNTGGLLFVSKDKAYAFTNHPAKLAEYTLQGSLLKVK</sequence>
<keyword evidence="2" id="KW-1185">Reference proteome</keyword>
<gene>
    <name evidence="1" type="ORF">DSO57_1030748</name>
</gene>
<dbReference type="Proteomes" id="UP001165960">
    <property type="component" value="Unassembled WGS sequence"/>
</dbReference>
<name>A0ACC2SE70_9FUNG</name>
<organism evidence="1 2">
    <name type="scientific">Entomophthora muscae</name>
    <dbReference type="NCBI Taxonomy" id="34485"/>
    <lineage>
        <taxon>Eukaryota</taxon>
        <taxon>Fungi</taxon>
        <taxon>Fungi incertae sedis</taxon>
        <taxon>Zoopagomycota</taxon>
        <taxon>Entomophthoromycotina</taxon>
        <taxon>Entomophthoromycetes</taxon>
        <taxon>Entomophthorales</taxon>
        <taxon>Entomophthoraceae</taxon>
        <taxon>Entomophthora</taxon>
    </lineage>
</organism>
<comment type="caution">
    <text evidence="1">The sequence shown here is derived from an EMBL/GenBank/DDBJ whole genome shotgun (WGS) entry which is preliminary data.</text>
</comment>
<accession>A0ACC2SE70</accession>
<evidence type="ECO:0000313" key="1">
    <source>
        <dbReference type="EMBL" id="KAJ9060452.1"/>
    </source>
</evidence>
<evidence type="ECO:0000313" key="2">
    <source>
        <dbReference type="Proteomes" id="UP001165960"/>
    </source>
</evidence>
<protein>
    <submittedName>
        <fullName evidence="1">Uncharacterized protein</fullName>
    </submittedName>
</protein>
<dbReference type="EMBL" id="QTSX02005185">
    <property type="protein sequence ID" value="KAJ9060452.1"/>
    <property type="molecule type" value="Genomic_DNA"/>
</dbReference>